<evidence type="ECO:0000313" key="3">
    <source>
        <dbReference type="EMBL" id="QHT31548.1"/>
    </source>
</evidence>
<feature type="compositionally biased region" description="Basic and acidic residues" evidence="1">
    <location>
        <begin position="1"/>
        <end position="20"/>
    </location>
</feature>
<keyword evidence="2" id="KW-1133">Transmembrane helix</keyword>
<dbReference type="NCBIfam" id="NF033632">
    <property type="entry name" value="SLATT_4"/>
    <property type="match status" value="1"/>
</dbReference>
<feature type="region of interest" description="Disordered" evidence="1">
    <location>
        <begin position="1"/>
        <end position="29"/>
    </location>
</feature>
<evidence type="ECO:0000256" key="1">
    <source>
        <dbReference type="SAM" id="MobiDB-lite"/>
    </source>
</evidence>
<accession>A0A6C0ERE6</accession>
<evidence type="ECO:0008006" key="4">
    <source>
        <dbReference type="Google" id="ProtNLM"/>
    </source>
</evidence>
<sequence length="350" mass="40343">MSKPKDEKKLGSNVEEHMDNDNSSSAGTATKSIEWSPENEMIMVEWCDIAQCYKWLNTRAHNKYAIMHAWFTIPAITLSTISGTASFAQASLPDNYQTFAPMVIGSINILIGILTTIQQYLKISELNEAHRVSAISWDKFARNIRIELAKAPIERMDAGHFLKLNRQEFDRLMETSPSIPIKIINEFNKTFSGKPGTEQRQRFDALKKPDICDIIVTSNESRHHWYKDLHSPTFDPSDSITDLQARETVIQSKVDEIVRKEREEQEKERKRLVQKKNFALVALEVSNKIKVAHEKIDKFVSDFENMHGRRPMNEEIMSNFGQEIAEDILKQYLDKYSNLAISLNDYENNV</sequence>
<dbReference type="EMBL" id="MN738924">
    <property type="protein sequence ID" value="QHT31548.1"/>
    <property type="molecule type" value="Genomic_DNA"/>
</dbReference>
<evidence type="ECO:0000256" key="2">
    <source>
        <dbReference type="SAM" id="Phobius"/>
    </source>
</evidence>
<keyword evidence="2" id="KW-0812">Transmembrane</keyword>
<keyword evidence="2" id="KW-0472">Membrane</keyword>
<name>A0A6C0ERE6_9ZZZZ</name>
<feature type="transmembrane region" description="Helical" evidence="2">
    <location>
        <begin position="64"/>
        <end position="87"/>
    </location>
</feature>
<dbReference type="AlphaFoldDB" id="A0A6C0ERE6"/>
<reference evidence="3" key="1">
    <citation type="journal article" date="2020" name="Nature">
        <title>Giant virus diversity and host interactions through global metagenomics.</title>
        <authorList>
            <person name="Schulz F."/>
            <person name="Roux S."/>
            <person name="Paez-Espino D."/>
            <person name="Jungbluth S."/>
            <person name="Walsh D.A."/>
            <person name="Denef V.J."/>
            <person name="McMahon K.D."/>
            <person name="Konstantinidis K.T."/>
            <person name="Eloe-Fadrosh E.A."/>
            <person name="Kyrpides N.C."/>
            <person name="Woyke T."/>
        </authorList>
    </citation>
    <scope>NUCLEOTIDE SEQUENCE</scope>
    <source>
        <strain evidence="3">GVMAG-M-3300009155-48</strain>
    </source>
</reference>
<protein>
    <recommendedName>
        <fullName evidence="4">SMODS and SLOG-associating 2TM effector domain-containing protein</fullName>
    </recommendedName>
</protein>
<proteinExistence type="predicted"/>
<feature type="transmembrane region" description="Helical" evidence="2">
    <location>
        <begin position="99"/>
        <end position="121"/>
    </location>
</feature>
<organism evidence="3">
    <name type="scientific">viral metagenome</name>
    <dbReference type="NCBI Taxonomy" id="1070528"/>
    <lineage>
        <taxon>unclassified sequences</taxon>
        <taxon>metagenomes</taxon>
        <taxon>organismal metagenomes</taxon>
    </lineage>
</organism>